<keyword evidence="2" id="KW-0677">Repeat</keyword>
<dbReference type="InterPro" id="IPR051263">
    <property type="entry name" value="C-type_cytochrome_biogenesis"/>
</dbReference>
<dbReference type="Pfam" id="PF23914">
    <property type="entry name" value="TPR_CcmH_CycH"/>
    <property type="match status" value="2"/>
</dbReference>
<dbReference type="PANTHER" id="PTHR47870:SF1">
    <property type="entry name" value="CYTOCHROME C-TYPE BIOGENESIS PROTEIN CCMH"/>
    <property type="match status" value="1"/>
</dbReference>
<keyword evidence="6" id="KW-1133">Transmembrane helix</keyword>
<dbReference type="InterPro" id="IPR011990">
    <property type="entry name" value="TPR-like_helical_dom_sf"/>
</dbReference>
<evidence type="ECO:0000256" key="3">
    <source>
        <dbReference type="ARBA" id="ARBA00022748"/>
    </source>
</evidence>
<comment type="subcellular location">
    <subcellularLocation>
        <location evidence="1">Cell envelope</location>
    </subcellularLocation>
</comment>
<gene>
    <name evidence="8" type="ORF">BCL74_1386</name>
</gene>
<dbReference type="OrthoDB" id="9815847at2"/>
<keyword evidence="6" id="KW-0472">Membrane</keyword>
<reference evidence="8 9" key="1">
    <citation type="submission" date="2018-10" db="EMBL/GenBank/DDBJ databases">
        <title>Comparative analysis of microorganisms from saline springs in Andes Mountain Range, Colombia.</title>
        <authorList>
            <person name="Rubin E."/>
        </authorList>
    </citation>
    <scope>NUCLEOTIDE SEQUENCE [LARGE SCALE GENOMIC DNA]</scope>
    <source>
        <strain evidence="8 9">USBA 36</strain>
    </source>
</reference>
<feature type="repeat" description="TPR" evidence="5">
    <location>
        <begin position="346"/>
        <end position="379"/>
    </location>
</feature>
<evidence type="ECO:0000256" key="1">
    <source>
        <dbReference type="ARBA" id="ARBA00004196"/>
    </source>
</evidence>
<keyword evidence="6" id="KW-0812">Transmembrane</keyword>
<protein>
    <submittedName>
        <fullName evidence="8">Cytochrome c-type biogenesis protein CcmH</fullName>
    </submittedName>
</protein>
<sequence>MIIWIAIGLLTAATIAALAWPLLRETGRAADRRDYGLTVYRAQLKEIERDLASGVLNEDQAAAARVEIQRRMLAEDRQQGAVGPGAVPPHYRAFALALAAGIVPLGSVLIYLTLGSPGAPDMPLASRQAEIQAVAQSSAALTGEVQALRTRLEENPADRSSWLRLGNALRQMERFEESAEAYRRAAHLEADPESFGLYAEMLVQAQQGIVPVEARTVFEHVLASSPGDPRSLYYLGLAAEQAGQPRAALENWARLQVISPPDAPWMNMLTARMESLAAENGIALAPLREAARHGMGQMAGQTQAAPGPSRADVEAAQQMSPEERAAFVQGMVERLAERLKDQPKDEDGWIRLTRAYGVQGESEKARAAYEEALTHFPDSVPLLTGYAMALFPPGTPEAEMPEEFMAVMRTLNALDATNPQALFFLGNEAARKGDNATARRLWTELREMAPADSPLREQIDRRIEALPN</sequence>
<dbReference type="InterPro" id="IPR019734">
    <property type="entry name" value="TPR_rpt"/>
</dbReference>
<evidence type="ECO:0000256" key="2">
    <source>
        <dbReference type="ARBA" id="ARBA00022737"/>
    </source>
</evidence>
<dbReference type="SUPFAM" id="SSF48452">
    <property type="entry name" value="TPR-like"/>
    <property type="match status" value="1"/>
</dbReference>
<dbReference type="NCBIfam" id="TIGR03142">
    <property type="entry name" value="cytochro_ccmI"/>
    <property type="match status" value="1"/>
</dbReference>
<dbReference type="GO" id="GO:0017004">
    <property type="term" value="P:cytochrome complex assembly"/>
    <property type="evidence" value="ECO:0007669"/>
    <property type="project" value="UniProtKB-KW"/>
</dbReference>
<accession>A0A420WRB4</accession>
<dbReference type="Proteomes" id="UP000277424">
    <property type="component" value="Unassembled WGS sequence"/>
</dbReference>
<evidence type="ECO:0000313" key="8">
    <source>
        <dbReference type="EMBL" id="RKQ73597.1"/>
    </source>
</evidence>
<evidence type="ECO:0000256" key="5">
    <source>
        <dbReference type="PROSITE-ProRule" id="PRU00339"/>
    </source>
</evidence>
<feature type="transmembrane region" description="Helical" evidence="6">
    <location>
        <begin position="93"/>
        <end position="114"/>
    </location>
</feature>
<dbReference type="PANTHER" id="PTHR47870">
    <property type="entry name" value="CYTOCHROME C-TYPE BIOGENESIS PROTEIN CCMH"/>
    <property type="match status" value="1"/>
</dbReference>
<keyword evidence="4 5" id="KW-0802">TPR repeat</keyword>
<evidence type="ECO:0000256" key="6">
    <source>
        <dbReference type="SAM" id="Phobius"/>
    </source>
</evidence>
<dbReference type="EMBL" id="RBIG01000001">
    <property type="protein sequence ID" value="RKQ73597.1"/>
    <property type="molecule type" value="Genomic_DNA"/>
</dbReference>
<evidence type="ECO:0000313" key="9">
    <source>
        <dbReference type="Proteomes" id="UP000277424"/>
    </source>
</evidence>
<feature type="domain" description="Cytochrome c-type biogenesis protein H TPR" evidence="7">
    <location>
        <begin position="310"/>
        <end position="454"/>
    </location>
</feature>
<evidence type="ECO:0000259" key="7">
    <source>
        <dbReference type="Pfam" id="PF23914"/>
    </source>
</evidence>
<evidence type="ECO:0000256" key="4">
    <source>
        <dbReference type="ARBA" id="ARBA00022803"/>
    </source>
</evidence>
<dbReference type="SMART" id="SM00028">
    <property type="entry name" value="TPR"/>
    <property type="match status" value="4"/>
</dbReference>
<feature type="repeat" description="TPR" evidence="5">
    <location>
        <begin position="159"/>
        <end position="192"/>
    </location>
</feature>
<dbReference type="Gene3D" id="1.25.40.10">
    <property type="entry name" value="Tetratricopeptide repeat domain"/>
    <property type="match status" value="2"/>
</dbReference>
<dbReference type="RefSeq" id="WP_121218570.1">
    <property type="nucleotide sequence ID" value="NZ_RBIG01000001.1"/>
</dbReference>
<dbReference type="InterPro" id="IPR017560">
    <property type="entry name" value="Cyt_c_biogenesis_CcmI"/>
</dbReference>
<feature type="domain" description="Cytochrome c-type biogenesis protein H TPR" evidence="7">
    <location>
        <begin position="145"/>
        <end position="264"/>
    </location>
</feature>
<dbReference type="AlphaFoldDB" id="A0A420WRB4"/>
<comment type="caution">
    <text evidence="8">The sequence shown here is derived from an EMBL/GenBank/DDBJ whole genome shotgun (WGS) entry which is preliminary data.</text>
</comment>
<dbReference type="PROSITE" id="PS50005">
    <property type="entry name" value="TPR"/>
    <property type="match status" value="2"/>
</dbReference>
<dbReference type="InterPro" id="IPR056413">
    <property type="entry name" value="TPR_CcmH_CycH"/>
</dbReference>
<name>A0A420WRB4_9PROT</name>
<dbReference type="GO" id="GO:0030313">
    <property type="term" value="C:cell envelope"/>
    <property type="evidence" value="ECO:0007669"/>
    <property type="project" value="UniProtKB-SubCell"/>
</dbReference>
<keyword evidence="3" id="KW-0201">Cytochrome c-type biogenesis</keyword>
<organism evidence="8 9">
    <name type="scientific">Oceanibaculum indicum</name>
    <dbReference type="NCBI Taxonomy" id="526216"/>
    <lineage>
        <taxon>Bacteria</taxon>
        <taxon>Pseudomonadati</taxon>
        <taxon>Pseudomonadota</taxon>
        <taxon>Alphaproteobacteria</taxon>
        <taxon>Rhodospirillales</taxon>
        <taxon>Oceanibaculaceae</taxon>
        <taxon>Oceanibaculum</taxon>
    </lineage>
</organism>
<proteinExistence type="predicted"/>